<evidence type="ECO:0000313" key="8">
    <source>
        <dbReference type="EMBL" id="KAE9340748.1"/>
    </source>
</evidence>
<dbReference type="Pfam" id="PF08311">
    <property type="entry name" value="Mad3_BUB1_I"/>
    <property type="match status" value="1"/>
</dbReference>
<dbReference type="Gene3D" id="1.25.40.430">
    <property type="match status" value="1"/>
</dbReference>
<evidence type="ECO:0000256" key="4">
    <source>
        <dbReference type="ARBA" id="ARBA00023328"/>
    </source>
</evidence>
<dbReference type="PANTHER" id="PTHR14030:SF4">
    <property type="entry name" value="BUB1 KINASE, ISOFORM A-RELATED"/>
    <property type="match status" value="1"/>
</dbReference>
<dbReference type="InterPro" id="IPR015661">
    <property type="entry name" value="Bub1/Mad3"/>
</dbReference>
<evidence type="ECO:0000256" key="1">
    <source>
        <dbReference type="ARBA" id="ARBA00004629"/>
    </source>
</evidence>
<comment type="subcellular location">
    <subcellularLocation>
        <location evidence="1">Chromosome</location>
        <location evidence="1">Centromere</location>
        <location evidence="1">Kinetochore</location>
    </subcellularLocation>
</comment>
<dbReference type="InterPro" id="IPR011009">
    <property type="entry name" value="Kinase-like_dom_sf"/>
</dbReference>
<dbReference type="SUPFAM" id="SSF56112">
    <property type="entry name" value="Protein kinase-like (PK-like)"/>
    <property type="match status" value="1"/>
</dbReference>
<dbReference type="GO" id="GO:0051754">
    <property type="term" value="P:meiotic sister chromatid cohesion, centromeric"/>
    <property type="evidence" value="ECO:0007669"/>
    <property type="project" value="TreeGrafter"/>
</dbReference>
<gene>
    <name evidence="8" type="ORF">PF008_g10955</name>
</gene>
<protein>
    <recommendedName>
        <fullName evidence="10">BUB protein kinase</fullName>
    </recommendedName>
</protein>
<evidence type="ECO:0000259" key="7">
    <source>
        <dbReference type="PROSITE" id="PS51489"/>
    </source>
</evidence>
<keyword evidence="3" id="KW-0995">Kinetochore</keyword>
<sequence length="963" mass="110670">MTRASPDGVAFADAASFSRKRKADDFEWESSKENVMPLKRGRNVADLNKALRAHDSFQTKLRIEDEMKAKEDAIAAYDGDDPLAGWLDYVRWLEVEMPEDTRKKFKVLEKCTRELKDNAKYRNDMRYIRLWIQYADLVSNPKDIFKYLYQNKIGERVSLFYIGWAYVLETMANYPQAHKIYLKASQRNAEPQDLLERKYKEFQRRMSRQWLRMTEETGVSELDERQRLHQHHASARAQRVQQENAHKPLGTTQQQDKENEIAPSSWNPPSVRAAVEAEGQPERRSLPILSSRADMSPLQRMEGVATEEEMLAQEPLKNFTASDKKLMQKQGVKSRLEKSCYNVELLISRTGEAVSFEEIRAGAYQQVMNRRRKLGHRALQDVSRSVSSAVNATAISSAAISAATTPATTPIISHQVSLPERKPAIVASASHGIKPAEPKPAPFVASAATASSDLVPVHDDQEDMTINTRVALEDINNMFCSPPRQPKPRVWEVKEDDPVERKLHFSVFDDSVDSVAVNAQDQSLHQDLNESIPKQSFQVFTDDVGEEPRTGNKSWSQKRKPLGCRRKGFHEKLLYSRHRQECSTRGATESMKESLVQQDASKPVPALELDPYTFENRQALILDRRVDWYLCSRPDAVKLHPEKLPRIPCNNPNKRSFASVFSANVVDTTRNTTDNKAIKFEKEHQNLAWEFYITNKVKKKLQIENGIPDQKMPLPKLSGLHLFPNGALLIMDKGHFGTLFDVLNCYKQARVPFPEVLVVYYTIRMLRCIELLHSAHVLHGDIKPDNWLMTPGNPSLEIPMSHQELHNNKDIQAGDLYLIDYGRSIDLALYPEGTVFRGNCHAKGFQSVEMLTQRPWTYQIDTFALCGMMHCMLFGEYMEVKLRRNAKCTAHWGIAKPFKRYWQVDMWKYIFHALLNVRSCSDQPSLTELRNRLENYLVSDAGRQQELFKQLRRQEVFLRKSTA</sequence>
<evidence type="ECO:0000259" key="6">
    <source>
        <dbReference type="PROSITE" id="PS50011"/>
    </source>
</evidence>
<reference evidence="8 9" key="1">
    <citation type="submission" date="2018-09" db="EMBL/GenBank/DDBJ databases">
        <title>Genomic investigation of the strawberry pathogen Phytophthora fragariae indicates pathogenicity is determined by transcriptional variation in three key races.</title>
        <authorList>
            <person name="Adams T.M."/>
            <person name="Armitage A.D."/>
            <person name="Sobczyk M.K."/>
            <person name="Bates H.J."/>
            <person name="Dunwell J.M."/>
            <person name="Nellist C.F."/>
            <person name="Harrison R.J."/>
        </authorList>
    </citation>
    <scope>NUCLEOTIDE SEQUENCE [LARGE SCALE GENOMIC DNA]</scope>
    <source>
        <strain evidence="8 9">NOV-77</strain>
    </source>
</reference>
<accession>A0A6G0RTR6</accession>
<dbReference type="SMART" id="SM00220">
    <property type="entry name" value="S_TKc"/>
    <property type="match status" value="1"/>
</dbReference>
<dbReference type="EMBL" id="QXFY01000569">
    <property type="protein sequence ID" value="KAE9340748.1"/>
    <property type="molecule type" value="Genomic_DNA"/>
</dbReference>
<dbReference type="PROSITE" id="PS51489">
    <property type="entry name" value="BUB1_N"/>
    <property type="match status" value="1"/>
</dbReference>
<evidence type="ECO:0008006" key="10">
    <source>
        <dbReference type="Google" id="ProtNLM"/>
    </source>
</evidence>
<feature type="domain" description="BUB1 N-terminal" evidence="7">
    <location>
        <begin position="70"/>
        <end position="228"/>
    </location>
</feature>
<name>A0A6G0RTR6_9STRA</name>
<proteinExistence type="predicted"/>
<dbReference type="InterPro" id="IPR013212">
    <property type="entry name" value="Mad3/Bub1_I"/>
</dbReference>
<organism evidence="8 9">
    <name type="scientific">Phytophthora fragariae</name>
    <dbReference type="NCBI Taxonomy" id="53985"/>
    <lineage>
        <taxon>Eukaryota</taxon>
        <taxon>Sar</taxon>
        <taxon>Stramenopiles</taxon>
        <taxon>Oomycota</taxon>
        <taxon>Peronosporomycetes</taxon>
        <taxon>Peronosporales</taxon>
        <taxon>Peronosporaceae</taxon>
        <taxon>Phytophthora</taxon>
    </lineage>
</organism>
<keyword evidence="2" id="KW-0158">Chromosome</keyword>
<dbReference type="GO" id="GO:0005524">
    <property type="term" value="F:ATP binding"/>
    <property type="evidence" value="ECO:0007669"/>
    <property type="project" value="InterPro"/>
</dbReference>
<evidence type="ECO:0000256" key="2">
    <source>
        <dbReference type="ARBA" id="ARBA00022454"/>
    </source>
</evidence>
<dbReference type="FunFam" id="1.25.40.430:FF:000003">
    <property type="entry name" value="Checkpoint serine/threonine-protein kinase BUB1"/>
    <property type="match status" value="1"/>
</dbReference>
<feature type="domain" description="Protein kinase" evidence="6">
    <location>
        <begin position="646"/>
        <end position="958"/>
    </location>
</feature>
<feature type="region of interest" description="Disordered" evidence="5">
    <location>
        <begin position="224"/>
        <end position="243"/>
    </location>
</feature>
<dbReference type="GO" id="GO:0004672">
    <property type="term" value="F:protein kinase activity"/>
    <property type="evidence" value="ECO:0007669"/>
    <property type="project" value="InterPro"/>
</dbReference>
<dbReference type="Gene3D" id="1.10.510.10">
    <property type="entry name" value="Transferase(Phosphotransferase) domain 1"/>
    <property type="match status" value="1"/>
</dbReference>
<evidence type="ECO:0000313" key="9">
    <source>
        <dbReference type="Proteomes" id="UP000486351"/>
    </source>
</evidence>
<dbReference type="PANTHER" id="PTHR14030">
    <property type="entry name" value="MITOTIC CHECKPOINT SERINE/THREONINE-PROTEIN KINASE BUB1"/>
    <property type="match status" value="1"/>
</dbReference>
<dbReference type="AlphaFoldDB" id="A0A6G0RTR6"/>
<dbReference type="Pfam" id="PF00069">
    <property type="entry name" value="Pkinase"/>
    <property type="match status" value="1"/>
</dbReference>
<dbReference type="InterPro" id="IPR000719">
    <property type="entry name" value="Prot_kinase_dom"/>
</dbReference>
<dbReference type="SMART" id="SM00777">
    <property type="entry name" value="Mad3_BUB1_I"/>
    <property type="match status" value="1"/>
</dbReference>
<dbReference type="GO" id="GO:0007094">
    <property type="term" value="P:mitotic spindle assembly checkpoint signaling"/>
    <property type="evidence" value="ECO:0007669"/>
    <property type="project" value="InterPro"/>
</dbReference>
<keyword evidence="4" id="KW-0137">Centromere</keyword>
<evidence type="ECO:0000256" key="5">
    <source>
        <dbReference type="SAM" id="MobiDB-lite"/>
    </source>
</evidence>
<dbReference type="Proteomes" id="UP000486351">
    <property type="component" value="Unassembled WGS sequence"/>
</dbReference>
<evidence type="ECO:0000256" key="3">
    <source>
        <dbReference type="ARBA" id="ARBA00022838"/>
    </source>
</evidence>
<dbReference type="PROSITE" id="PS50011">
    <property type="entry name" value="PROTEIN_KINASE_DOM"/>
    <property type="match status" value="1"/>
</dbReference>
<comment type="caution">
    <text evidence="8">The sequence shown here is derived from an EMBL/GenBank/DDBJ whole genome shotgun (WGS) entry which is preliminary data.</text>
</comment>
<dbReference type="GO" id="GO:0032991">
    <property type="term" value="C:protein-containing complex"/>
    <property type="evidence" value="ECO:0007669"/>
    <property type="project" value="UniProtKB-ARBA"/>
</dbReference>
<feature type="region of interest" description="Disordered" evidence="5">
    <location>
        <begin position="248"/>
        <end position="290"/>
    </location>
</feature>
<dbReference type="GO" id="GO:0000776">
    <property type="term" value="C:kinetochore"/>
    <property type="evidence" value="ECO:0007669"/>
    <property type="project" value="UniProtKB-KW"/>
</dbReference>